<proteinExistence type="predicted"/>
<feature type="transmembrane region" description="Helical" evidence="2">
    <location>
        <begin position="247"/>
        <end position="270"/>
    </location>
</feature>
<dbReference type="Proteomes" id="UP000472264">
    <property type="component" value="Chromosome 21"/>
</dbReference>
<feature type="region of interest" description="Disordered" evidence="1">
    <location>
        <begin position="336"/>
        <end position="382"/>
    </location>
</feature>
<evidence type="ECO:0000259" key="4">
    <source>
        <dbReference type="PROSITE" id="PS50853"/>
    </source>
</evidence>
<keyword evidence="2" id="KW-0812">Transmembrane</keyword>
<dbReference type="InterPro" id="IPR036116">
    <property type="entry name" value="FN3_sf"/>
</dbReference>
<dbReference type="GO" id="GO:0004904">
    <property type="term" value="F:interferon receptor activity"/>
    <property type="evidence" value="ECO:0007669"/>
    <property type="project" value="TreeGrafter"/>
</dbReference>
<keyword evidence="2" id="KW-0472">Membrane</keyword>
<reference evidence="5" key="2">
    <citation type="submission" date="2025-08" db="UniProtKB">
        <authorList>
            <consortium name="Ensembl"/>
        </authorList>
    </citation>
    <scope>IDENTIFICATION</scope>
</reference>
<dbReference type="InterPro" id="IPR015373">
    <property type="entry name" value="Interferon/interleukin_rcp_dom"/>
</dbReference>
<dbReference type="AlphaFoldDB" id="A0A665W688"/>
<dbReference type="OMA" id="YHILYWE"/>
<dbReference type="InParanoid" id="A0A665W688"/>
<feature type="compositionally biased region" description="Pro residues" evidence="1">
    <location>
        <begin position="337"/>
        <end position="346"/>
    </location>
</feature>
<dbReference type="Pfam" id="PF01108">
    <property type="entry name" value="Tissue_fac"/>
    <property type="match status" value="1"/>
</dbReference>
<evidence type="ECO:0000256" key="1">
    <source>
        <dbReference type="SAM" id="MobiDB-lite"/>
    </source>
</evidence>
<dbReference type="Pfam" id="PF09294">
    <property type="entry name" value="Interfer-bind"/>
    <property type="match status" value="1"/>
</dbReference>
<evidence type="ECO:0000313" key="5">
    <source>
        <dbReference type="Ensembl" id="ENSENLP00000039388.1"/>
    </source>
</evidence>
<name>A0A665W688_ECHNA</name>
<feature type="chain" id="PRO_5025614164" evidence="3">
    <location>
        <begin position="20"/>
        <end position="416"/>
    </location>
</feature>
<dbReference type="Ensembl" id="ENSENLT00000040414.1">
    <property type="protein sequence ID" value="ENSENLP00000039388.1"/>
    <property type="gene ID" value="ENSENLG00000016988.1"/>
</dbReference>
<accession>A0A665W688</accession>
<dbReference type="GO" id="GO:0005886">
    <property type="term" value="C:plasma membrane"/>
    <property type="evidence" value="ECO:0007669"/>
    <property type="project" value="TreeGrafter"/>
</dbReference>
<dbReference type="Gene3D" id="2.60.40.10">
    <property type="entry name" value="Immunoglobulins"/>
    <property type="match status" value="2"/>
</dbReference>
<dbReference type="CDD" id="cd00063">
    <property type="entry name" value="FN3"/>
    <property type="match status" value="1"/>
</dbReference>
<dbReference type="InterPro" id="IPR050650">
    <property type="entry name" value="Type-II_Cytokine-TF_Rcpt"/>
</dbReference>
<keyword evidence="2" id="KW-1133">Transmembrane helix</keyword>
<feature type="compositionally biased region" description="Low complexity" evidence="1">
    <location>
        <begin position="356"/>
        <end position="372"/>
    </location>
</feature>
<feature type="signal peptide" evidence="3">
    <location>
        <begin position="1"/>
        <end position="19"/>
    </location>
</feature>
<feature type="domain" description="Fibronectin type-III" evidence="4">
    <location>
        <begin position="142"/>
        <end position="244"/>
    </location>
</feature>
<dbReference type="InterPro" id="IPR013783">
    <property type="entry name" value="Ig-like_fold"/>
</dbReference>
<evidence type="ECO:0000256" key="3">
    <source>
        <dbReference type="SAM" id="SignalP"/>
    </source>
</evidence>
<dbReference type="InterPro" id="IPR003961">
    <property type="entry name" value="FN3_dom"/>
</dbReference>
<gene>
    <name evidence="5" type="primary">il10rb</name>
</gene>
<evidence type="ECO:0000256" key="2">
    <source>
        <dbReference type="SAM" id="Phobius"/>
    </source>
</evidence>
<sequence length="416" mass="47258">MSALLKVYLLFWILKNIVGFNFTAVRSSVGVLENLPPPHKLIMITLNTNYTLSWTWNQLDTESLDVSFTTQYVGKYELKYKRKIPNWSIACEGTAHRSCDLTKLDLHHLGTYMLRVRANVNGHHSDWAELEFFPDRDADLGPPSKVHLIPAENNLDVVISDPLTSTNSTMKDLLGDLYYHILYWERSADSQPIRTQTFNSSANVVTLPNLKAWTWYCVRVQSRTEYYLKRSRFTPPQCLQTEGNTPWWQVVLCFIGSLITCFLVIMLLVYSTVWCYKTLKGVLYPSNQLPSHFLRYQCDSPGSDIPRLLTPDSQSELLCDNVTICPEPVVLEIRSPPAVPSSPPGLEPDSRHSRQDSGSSGDSGVYSSGGSSNLQPSSHVSKGVPKLWKGPFDFEQTLFELWLIGPECHRHHNYLL</sequence>
<reference evidence="5" key="1">
    <citation type="submission" date="2021-04" db="EMBL/GenBank/DDBJ databases">
        <authorList>
            <consortium name="Wellcome Sanger Institute Data Sharing"/>
        </authorList>
    </citation>
    <scope>NUCLEOTIDE SEQUENCE [LARGE SCALE GENOMIC DNA]</scope>
</reference>
<reference evidence="5" key="3">
    <citation type="submission" date="2025-09" db="UniProtKB">
        <authorList>
            <consortium name="Ensembl"/>
        </authorList>
    </citation>
    <scope>IDENTIFICATION</scope>
</reference>
<evidence type="ECO:0000313" key="6">
    <source>
        <dbReference type="Proteomes" id="UP000472264"/>
    </source>
</evidence>
<keyword evidence="3" id="KW-0732">Signal</keyword>
<dbReference type="PROSITE" id="PS50853">
    <property type="entry name" value="FN3"/>
    <property type="match status" value="1"/>
</dbReference>
<dbReference type="PANTHER" id="PTHR20859">
    <property type="entry name" value="INTERFERON/INTERLEUKIN RECEPTOR"/>
    <property type="match status" value="1"/>
</dbReference>
<dbReference type="PANTHER" id="PTHR20859:SF85">
    <property type="entry name" value="INTERFERON ALPHA_BETA RECEPTOR 1 ISOFORM X1"/>
    <property type="match status" value="1"/>
</dbReference>
<dbReference type="SUPFAM" id="SSF49265">
    <property type="entry name" value="Fibronectin type III"/>
    <property type="match status" value="2"/>
</dbReference>
<keyword evidence="6" id="KW-1185">Reference proteome</keyword>
<protein>
    <submittedName>
        <fullName evidence="5">Interferon alpha/beta receptor 1b-like</fullName>
    </submittedName>
</protein>
<organism evidence="5 6">
    <name type="scientific">Echeneis naucrates</name>
    <name type="common">Live sharksucker</name>
    <dbReference type="NCBI Taxonomy" id="173247"/>
    <lineage>
        <taxon>Eukaryota</taxon>
        <taxon>Metazoa</taxon>
        <taxon>Chordata</taxon>
        <taxon>Craniata</taxon>
        <taxon>Vertebrata</taxon>
        <taxon>Euteleostomi</taxon>
        <taxon>Actinopterygii</taxon>
        <taxon>Neopterygii</taxon>
        <taxon>Teleostei</taxon>
        <taxon>Neoteleostei</taxon>
        <taxon>Acanthomorphata</taxon>
        <taxon>Carangaria</taxon>
        <taxon>Carangiformes</taxon>
        <taxon>Echeneidae</taxon>
        <taxon>Echeneis</taxon>
    </lineage>
</organism>